<dbReference type="InterPro" id="IPR019587">
    <property type="entry name" value="Polyketide_cyclase/dehydratase"/>
</dbReference>
<proteinExistence type="predicted"/>
<dbReference type="Gene3D" id="3.30.530.20">
    <property type="match status" value="1"/>
</dbReference>
<dbReference type="InterPro" id="IPR023393">
    <property type="entry name" value="START-like_dom_sf"/>
</dbReference>
<name>A0ABX6IEY9_9ACTN</name>
<evidence type="ECO:0000313" key="2">
    <source>
        <dbReference type="Proteomes" id="UP001059836"/>
    </source>
</evidence>
<dbReference type="CDD" id="cd07812">
    <property type="entry name" value="SRPBCC"/>
    <property type="match status" value="1"/>
</dbReference>
<dbReference type="SUPFAM" id="SSF55961">
    <property type="entry name" value="Bet v1-like"/>
    <property type="match status" value="1"/>
</dbReference>
<keyword evidence="2" id="KW-1185">Reference proteome</keyword>
<dbReference type="EMBL" id="CP045809">
    <property type="protein sequence ID" value="QHN34411.1"/>
    <property type="molecule type" value="Genomic_DNA"/>
</dbReference>
<sequence>MTKVRHEAKTQVPRERVFAYVDDYRSVPDWMFGVSRFEPVTEKTSGVGSVFDASMKLGPKTLHTTLKCTEWVREEKIVLESVDGLDVSCIWSFAGSAEETRVVVEVDYRLPGGLAGRALGAIVEPAIAGAIKHTESELIKGLTAAGAA</sequence>
<dbReference type="RefSeq" id="WP_246222115.1">
    <property type="nucleotide sequence ID" value="NZ_CP045806.1"/>
</dbReference>
<protein>
    <submittedName>
        <fullName evidence="1">SRPBCC family protein</fullName>
    </submittedName>
</protein>
<organism evidence="1 2">
    <name type="scientific">Gordonia pseudamarae</name>
    <dbReference type="NCBI Taxonomy" id="2831662"/>
    <lineage>
        <taxon>Bacteria</taxon>
        <taxon>Bacillati</taxon>
        <taxon>Actinomycetota</taxon>
        <taxon>Actinomycetes</taxon>
        <taxon>Mycobacteriales</taxon>
        <taxon>Gordoniaceae</taxon>
        <taxon>Gordonia</taxon>
    </lineage>
</organism>
<reference evidence="1" key="1">
    <citation type="journal article" date="2021" name="Nat. Microbiol.">
        <title>Cocultivation of an ultrasmall environmental parasitic bacterium with lytic ability against bacteria associated with wastewater foams.</title>
        <authorList>
            <person name="Batinovic S."/>
            <person name="Rose J.J.A."/>
            <person name="Ratcliffe J."/>
            <person name="Seviour R.J."/>
            <person name="Petrovski S."/>
        </authorList>
    </citation>
    <scope>NUCLEOTIDE SEQUENCE</scope>
    <source>
        <strain evidence="1">CON9</strain>
    </source>
</reference>
<accession>A0ABX6IEY9</accession>
<evidence type="ECO:0000313" key="1">
    <source>
        <dbReference type="EMBL" id="QHN34411.1"/>
    </source>
</evidence>
<dbReference type="Proteomes" id="UP001059836">
    <property type="component" value="Chromosome"/>
</dbReference>
<gene>
    <name evidence="1" type="ORF">GII31_05370</name>
</gene>
<dbReference type="Pfam" id="PF10604">
    <property type="entry name" value="Polyketide_cyc2"/>
    <property type="match status" value="1"/>
</dbReference>